<name>A0ABU6R933_9FABA</name>
<dbReference type="Gene3D" id="3.30.43.10">
    <property type="entry name" value="Uridine Diphospho-n-acetylenolpyruvylglucosamine Reductase, domain 2"/>
    <property type="match status" value="1"/>
</dbReference>
<protein>
    <recommendedName>
        <fullName evidence="7">FAD-binding PCMH-type domain-containing protein</fullName>
    </recommendedName>
</protein>
<dbReference type="Gene3D" id="3.30.465.10">
    <property type="match status" value="1"/>
</dbReference>
<keyword evidence="9" id="KW-1185">Reference proteome</keyword>
<dbReference type="InterPro" id="IPR016167">
    <property type="entry name" value="FAD-bd_PCMH_sub1"/>
</dbReference>
<dbReference type="PROSITE" id="PS51387">
    <property type="entry name" value="FAD_PCMH"/>
    <property type="match status" value="1"/>
</dbReference>
<feature type="domain" description="FAD-binding PCMH-type" evidence="7">
    <location>
        <begin position="139"/>
        <end position="313"/>
    </location>
</feature>
<gene>
    <name evidence="8" type="ORF">PIB30_020789</name>
</gene>
<dbReference type="PANTHER" id="PTHR32448">
    <property type="entry name" value="OS08G0158400 PROTEIN"/>
    <property type="match status" value="1"/>
</dbReference>
<evidence type="ECO:0000313" key="8">
    <source>
        <dbReference type="EMBL" id="MED6120438.1"/>
    </source>
</evidence>
<evidence type="ECO:0000256" key="5">
    <source>
        <dbReference type="ARBA" id="ARBA00022827"/>
    </source>
</evidence>
<dbReference type="InterPro" id="IPR016169">
    <property type="entry name" value="FAD-bd_PCMH_sub2"/>
</dbReference>
<dbReference type="InterPro" id="IPR006094">
    <property type="entry name" value="Oxid_FAD_bind_N"/>
</dbReference>
<evidence type="ECO:0000256" key="6">
    <source>
        <dbReference type="ARBA" id="ARBA00023180"/>
    </source>
</evidence>
<dbReference type="Pfam" id="PF08031">
    <property type="entry name" value="BBE"/>
    <property type="match status" value="2"/>
</dbReference>
<proteinExistence type="inferred from homology"/>
<evidence type="ECO:0000256" key="3">
    <source>
        <dbReference type="ARBA" id="ARBA00022630"/>
    </source>
</evidence>
<evidence type="ECO:0000256" key="1">
    <source>
        <dbReference type="ARBA" id="ARBA00001974"/>
    </source>
</evidence>
<evidence type="ECO:0000256" key="4">
    <source>
        <dbReference type="ARBA" id="ARBA00022729"/>
    </source>
</evidence>
<organism evidence="8 9">
    <name type="scientific">Stylosanthes scabra</name>
    <dbReference type="NCBI Taxonomy" id="79078"/>
    <lineage>
        <taxon>Eukaryota</taxon>
        <taxon>Viridiplantae</taxon>
        <taxon>Streptophyta</taxon>
        <taxon>Embryophyta</taxon>
        <taxon>Tracheophyta</taxon>
        <taxon>Spermatophyta</taxon>
        <taxon>Magnoliopsida</taxon>
        <taxon>eudicotyledons</taxon>
        <taxon>Gunneridae</taxon>
        <taxon>Pentapetalae</taxon>
        <taxon>rosids</taxon>
        <taxon>fabids</taxon>
        <taxon>Fabales</taxon>
        <taxon>Fabaceae</taxon>
        <taxon>Papilionoideae</taxon>
        <taxon>50 kb inversion clade</taxon>
        <taxon>dalbergioids sensu lato</taxon>
        <taxon>Dalbergieae</taxon>
        <taxon>Pterocarpus clade</taxon>
        <taxon>Stylosanthes</taxon>
    </lineage>
</organism>
<dbReference type="Pfam" id="PF01565">
    <property type="entry name" value="FAD_binding_4"/>
    <property type="match status" value="1"/>
</dbReference>
<keyword evidence="4" id="KW-0732">Signal</keyword>
<dbReference type="InterPro" id="IPR036318">
    <property type="entry name" value="FAD-bd_PCMH-like_sf"/>
</dbReference>
<sequence length="603" mass="68263">MAWKDEDEGKGVLMQLFPFGGRMDEISESELPFPHRSGNLCLVLYLVFWQEEGHEAAERNINWLRRLYSYMEPFVSKSPRAAYVNYRDLDIGVNNNDGYTSYKQASVWGEKYFKNNFNRLAHVKTKVDPLNFFRFETKTTPKPLVIVTPSEISQVQATIICSKRHGMQIRARSGGHDYEGLSYVSEVQFVIIDLINLSKIDVDADSRTAWVQAGATIGQLYYRISQKSKTLGFPAAVCATVGVGGQFSGGGYGFLMRKYGLAADNIIDAHIIDVNGRFLDREAMGEDLFWAIRGGGGASFGVIISWKIKLVPVPSTVTVFRVARTLEQNATKLVHKWHLVANKLDKNLTIRIDLQRVNSSTKQGGLTVQATFESMFLGTVDQLIPLVQKSFPELGLVKQDCTEVSWIQSVLYLGGFSITQSPDVLLNRTQSSVASFKGKSDYVTVPIPESGLEGLWPLFYEEEAQNAIMIFNPYGGRMDEIPESEIPFPHRAGNICKIQHIVYWLEEGDEVAQRHINWIRRLYSYMEPFVSKSPRAAYVNYRDLDIGVNNKNGYTSYKEASIWGVKYFKNNFNRLVHVKTKVDPLNFFRNEQSIPSLLPVGRK</sequence>
<keyword evidence="5" id="KW-0274">FAD</keyword>
<keyword evidence="3" id="KW-0285">Flavoprotein</keyword>
<accession>A0ABU6R933</accession>
<evidence type="ECO:0000313" key="9">
    <source>
        <dbReference type="Proteomes" id="UP001341840"/>
    </source>
</evidence>
<comment type="similarity">
    <text evidence="2">Belongs to the oxygen-dependent FAD-linked oxidoreductase family.</text>
</comment>
<comment type="cofactor">
    <cofactor evidence="1">
        <name>FAD</name>
        <dbReference type="ChEBI" id="CHEBI:57692"/>
    </cofactor>
</comment>
<dbReference type="Proteomes" id="UP001341840">
    <property type="component" value="Unassembled WGS sequence"/>
</dbReference>
<dbReference type="InterPro" id="IPR016166">
    <property type="entry name" value="FAD-bd_PCMH"/>
</dbReference>
<evidence type="ECO:0000256" key="2">
    <source>
        <dbReference type="ARBA" id="ARBA00005466"/>
    </source>
</evidence>
<keyword evidence="6" id="KW-0325">Glycoprotein</keyword>
<reference evidence="8 9" key="1">
    <citation type="journal article" date="2023" name="Plants (Basel)">
        <title>Bridging the Gap: Combining Genomics and Transcriptomics Approaches to Understand Stylosanthes scabra, an Orphan Legume from the Brazilian Caatinga.</title>
        <authorList>
            <person name="Ferreira-Neto J.R.C."/>
            <person name="da Silva M.D."/>
            <person name="Binneck E."/>
            <person name="de Melo N.F."/>
            <person name="da Silva R.H."/>
            <person name="de Melo A.L.T.M."/>
            <person name="Pandolfi V."/>
            <person name="Bustamante F.O."/>
            <person name="Brasileiro-Vidal A.C."/>
            <person name="Benko-Iseppon A.M."/>
        </authorList>
    </citation>
    <scope>NUCLEOTIDE SEQUENCE [LARGE SCALE GENOMIC DNA]</scope>
    <source>
        <tissue evidence="8">Leaves</tissue>
    </source>
</reference>
<dbReference type="SUPFAM" id="SSF56176">
    <property type="entry name" value="FAD-binding/transporter-associated domain-like"/>
    <property type="match status" value="1"/>
</dbReference>
<dbReference type="InterPro" id="IPR012951">
    <property type="entry name" value="BBE"/>
</dbReference>
<comment type="caution">
    <text evidence="8">The sequence shown here is derived from an EMBL/GenBank/DDBJ whole genome shotgun (WGS) entry which is preliminary data.</text>
</comment>
<evidence type="ECO:0000259" key="7">
    <source>
        <dbReference type="PROSITE" id="PS51387"/>
    </source>
</evidence>
<dbReference type="Gene3D" id="3.40.462.20">
    <property type="match status" value="2"/>
</dbReference>
<dbReference type="EMBL" id="JASCZI010030275">
    <property type="protein sequence ID" value="MED6120438.1"/>
    <property type="molecule type" value="Genomic_DNA"/>
</dbReference>